<dbReference type="EMBL" id="MU003771">
    <property type="protein sequence ID" value="KAF2724445.1"/>
    <property type="molecule type" value="Genomic_DNA"/>
</dbReference>
<feature type="compositionally biased region" description="Acidic residues" evidence="3">
    <location>
        <begin position="333"/>
        <end position="342"/>
    </location>
</feature>
<dbReference type="InterPro" id="IPR013256">
    <property type="entry name" value="Chromatin_SPT2"/>
</dbReference>
<feature type="compositionally biased region" description="Polar residues" evidence="3">
    <location>
        <begin position="139"/>
        <end position="151"/>
    </location>
</feature>
<evidence type="ECO:0000256" key="3">
    <source>
        <dbReference type="SAM" id="MobiDB-lite"/>
    </source>
</evidence>
<dbReference type="SMART" id="SM00784">
    <property type="entry name" value="SPT2"/>
    <property type="match status" value="1"/>
</dbReference>
<feature type="compositionally biased region" description="Acidic residues" evidence="3">
    <location>
        <begin position="312"/>
        <end position="323"/>
    </location>
</feature>
<sequence length="382" mass="40383">MSSFNSLLASMGTPKQGPGPSVARPVSNNAAVSVAAPQKSTASIPYQKPMPRPVTSAAKRKAEDIDSGPPPKILKPDQNGARPSLHKVQSAPVLKQNASTPAAPLPYRGTAKTTTVTTTTATSNAPSKVARPEPRPVASSATSAVNGNSKTPAKKGGFSSVLEKAKAVQEAMKAQGASTNTIKHKPVEKKGVLSTKEKHRREQEEKVRQKQVGRSGVKPAALAGRIDRSRSGTPGSGPEAAARRKAIAPEPGYRGTMRRVVPEATAYKGTMSKGASAQPRREKPAAGGRPNQKRTLDSLGKAEYGGYASWSDLDDDELEEDGYGSEGSSDMEAGIDDVEVEEAAALRAAQREDAEQKAMEEAHAREKAERRKKLDALRAKQK</sequence>
<protein>
    <recommendedName>
        <fullName evidence="6">SPT2-domain-containing protein</fullName>
    </recommendedName>
</protein>
<organism evidence="4 5">
    <name type="scientific">Polychaeton citri CBS 116435</name>
    <dbReference type="NCBI Taxonomy" id="1314669"/>
    <lineage>
        <taxon>Eukaryota</taxon>
        <taxon>Fungi</taxon>
        <taxon>Dikarya</taxon>
        <taxon>Ascomycota</taxon>
        <taxon>Pezizomycotina</taxon>
        <taxon>Dothideomycetes</taxon>
        <taxon>Dothideomycetidae</taxon>
        <taxon>Capnodiales</taxon>
        <taxon>Capnodiaceae</taxon>
        <taxon>Polychaeton</taxon>
    </lineage>
</organism>
<dbReference type="AlphaFoldDB" id="A0A9P4QDX6"/>
<gene>
    <name evidence="4" type="ORF">K431DRAFT_281873</name>
</gene>
<keyword evidence="5" id="KW-1185">Reference proteome</keyword>
<evidence type="ECO:0000256" key="1">
    <source>
        <dbReference type="ARBA" id="ARBA00006461"/>
    </source>
</evidence>
<feature type="compositionally biased region" description="Low complexity" evidence="3">
    <location>
        <begin position="110"/>
        <end position="122"/>
    </location>
</feature>
<proteinExistence type="inferred from homology"/>
<evidence type="ECO:0000313" key="5">
    <source>
        <dbReference type="Proteomes" id="UP000799441"/>
    </source>
</evidence>
<feature type="compositionally biased region" description="Basic and acidic residues" evidence="3">
    <location>
        <begin position="349"/>
        <end position="382"/>
    </location>
</feature>
<keyword evidence="2" id="KW-0175">Coiled coil</keyword>
<reference evidence="4" key="1">
    <citation type="journal article" date="2020" name="Stud. Mycol.">
        <title>101 Dothideomycetes genomes: a test case for predicting lifestyles and emergence of pathogens.</title>
        <authorList>
            <person name="Haridas S."/>
            <person name="Albert R."/>
            <person name="Binder M."/>
            <person name="Bloem J."/>
            <person name="Labutti K."/>
            <person name="Salamov A."/>
            <person name="Andreopoulos B."/>
            <person name="Baker S."/>
            <person name="Barry K."/>
            <person name="Bills G."/>
            <person name="Bluhm B."/>
            <person name="Cannon C."/>
            <person name="Castanera R."/>
            <person name="Culley D."/>
            <person name="Daum C."/>
            <person name="Ezra D."/>
            <person name="Gonzalez J."/>
            <person name="Henrissat B."/>
            <person name="Kuo A."/>
            <person name="Liang C."/>
            <person name="Lipzen A."/>
            <person name="Lutzoni F."/>
            <person name="Magnuson J."/>
            <person name="Mondo S."/>
            <person name="Nolan M."/>
            <person name="Ohm R."/>
            <person name="Pangilinan J."/>
            <person name="Park H.-J."/>
            <person name="Ramirez L."/>
            <person name="Alfaro M."/>
            <person name="Sun H."/>
            <person name="Tritt A."/>
            <person name="Yoshinaga Y."/>
            <person name="Zwiers L.-H."/>
            <person name="Turgeon B."/>
            <person name="Goodwin S."/>
            <person name="Spatafora J."/>
            <person name="Crous P."/>
            <person name="Grigoriev I."/>
        </authorList>
    </citation>
    <scope>NUCLEOTIDE SEQUENCE</scope>
    <source>
        <strain evidence="4">CBS 116435</strain>
    </source>
</reference>
<evidence type="ECO:0008006" key="6">
    <source>
        <dbReference type="Google" id="ProtNLM"/>
    </source>
</evidence>
<dbReference type="OrthoDB" id="5430658at2759"/>
<dbReference type="Proteomes" id="UP000799441">
    <property type="component" value="Unassembled WGS sequence"/>
</dbReference>
<feature type="region of interest" description="Disordered" evidence="3">
    <location>
        <begin position="1"/>
        <end position="158"/>
    </location>
</feature>
<feature type="region of interest" description="Disordered" evidence="3">
    <location>
        <begin position="172"/>
        <end position="382"/>
    </location>
</feature>
<comment type="caution">
    <text evidence="4">The sequence shown here is derived from an EMBL/GenBank/DDBJ whole genome shotgun (WGS) entry which is preliminary data.</text>
</comment>
<name>A0A9P4QDX6_9PEZI</name>
<comment type="similarity">
    <text evidence="1">Belongs to the SPT2 family.</text>
</comment>
<evidence type="ECO:0000256" key="2">
    <source>
        <dbReference type="ARBA" id="ARBA00023054"/>
    </source>
</evidence>
<evidence type="ECO:0000313" key="4">
    <source>
        <dbReference type="EMBL" id="KAF2724445.1"/>
    </source>
</evidence>
<dbReference type="Pfam" id="PF08243">
    <property type="entry name" value="SPT2"/>
    <property type="match status" value="1"/>
</dbReference>
<feature type="compositionally biased region" description="Low complexity" evidence="3">
    <location>
        <begin position="21"/>
        <end position="37"/>
    </location>
</feature>
<accession>A0A9P4QDX6</accession>